<dbReference type="InterPro" id="IPR011701">
    <property type="entry name" value="MFS"/>
</dbReference>
<evidence type="ECO:0000256" key="4">
    <source>
        <dbReference type="ARBA" id="ARBA00023136"/>
    </source>
</evidence>
<dbReference type="Pfam" id="PF07690">
    <property type="entry name" value="MFS_1"/>
    <property type="match status" value="1"/>
</dbReference>
<feature type="transmembrane region" description="Helical" evidence="5">
    <location>
        <begin position="385"/>
        <end position="405"/>
    </location>
</feature>
<gene>
    <name evidence="7" type="ORF">HMN09_00929800</name>
</gene>
<dbReference type="SUPFAM" id="SSF103473">
    <property type="entry name" value="MFS general substrate transporter"/>
    <property type="match status" value="1"/>
</dbReference>
<evidence type="ECO:0000313" key="7">
    <source>
        <dbReference type="EMBL" id="KAF7300459.1"/>
    </source>
</evidence>
<feature type="transmembrane region" description="Helical" evidence="5">
    <location>
        <begin position="124"/>
        <end position="146"/>
    </location>
</feature>
<sequence>MASSSDAIGAVYRPLSLHDSDPFTHEIYNSESSDGAAEWTPMTLYWNTEDDTIARTPRALLERRFSATKRAPPQSSGVPAGERDWRFWCIIMSLAICILLTAIEFSSVGTALPVITEDLHGSDFIWVGAAYNLGSTSLLPFCGGLAQILGRRTVMLGAIGLFSIGSALCGSAVNINFLIIGRAVQGLGSGGITALIQIIIGDLVPLQDRGLFNGIMALAFGLGGGCGPVIGGAFAQSGQWRWLFFMNLPLAAIAATLVGTFLKLKTPPGALRDKLKRLDWFGNLLVVGSTTSMVIALTWAGTQFAWLSVQVIVPLVVGFFGLGAFLVYEALYPSFPIVPISLMSSTTAVSGYLQNFANAVILSATSFWLPLFFQACKDASPVAAGVDLFGMTFTLGPVAVLGGLVVQKTSRYRQPMWFGWMAVLTGTILLSRLDENSARGTAYAFQIILGVGLGTIYVASYFPVLAPILIEQNAPALAFFVFLRNFALIWGVTIGGSILQNKLSSGLPADFVQQFSGGTQIAFGVIPLIPTLQNPLRDEVRHAFASAFRIMWMAMAGVAIFGIISSLGMKHLPLHTSVDASWGREDTEARMKLIADT</sequence>
<keyword evidence="4 5" id="KW-0472">Membrane</keyword>
<protein>
    <submittedName>
        <fullName evidence="7">Iron permease</fullName>
    </submittedName>
</protein>
<dbReference type="AlphaFoldDB" id="A0A8H6W5X0"/>
<keyword evidence="3 5" id="KW-1133">Transmembrane helix</keyword>
<evidence type="ECO:0000313" key="8">
    <source>
        <dbReference type="Proteomes" id="UP000613580"/>
    </source>
</evidence>
<organism evidence="7 8">
    <name type="scientific">Mycena chlorophos</name>
    <name type="common">Agaric fungus</name>
    <name type="synonym">Agaricus chlorophos</name>
    <dbReference type="NCBI Taxonomy" id="658473"/>
    <lineage>
        <taxon>Eukaryota</taxon>
        <taxon>Fungi</taxon>
        <taxon>Dikarya</taxon>
        <taxon>Basidiomycota</taxon>
        <taxon>Agaricomycotina</taxon>
        <taxon>Agaricomycetes</taxon>
        <taxon>Agaricomycetidae</taxon>
        <taxon>Agaricales</taxon>
        <taxon>Marasmiineae</taxon>
        <taxon>Mycenaceae</taxon>
        <taxon>Mycena</taxon>
    </lineage>
</organism>
<dbReference type="PROSITE" id="PS50850">
    <property type="entry name" value="MFS"/>
    <property type="match status" value="1"/>
</dbReference>
<feature type="transmembrane region" description="Helical" evidence="5">
    <location>
        <begin position="240"/>
        <end position="262"/>
    </location>
</feature>
<feature type="transmembrane region" description="Helical" evidence="5">
    <location>
        <begin position="158"/>
        <end position="180"/>
    </location>
</feature>
<dbReference type="InterPro" id="IPR036259">
    <property type="entry name" value="MFS_trans_sf"/>
</dbReference>
<dbReference type="OrthoDB" id="3437016at2759"/>
<evidence type="ECO:0000259" key="6">
    <source>
        <dbReference type="PROSITE" id="PS50850"/>
    </source>
</evidence>
<comment type="subcellular location">
    <subcellularLocation>
        <location evidence="1">Membrane</location>
        <topology evidence="1">Multi-pass membrane protein</topology>
    </subcellularLocation>
</comment>
<feature type="transmembrane region" description="Helical" evidence="5">
    <location>
        <begin position="511"/>
        <end position="529"/>
    </location>
</feature>
<dbReference type="Gene3D" id="1.20.1720.10">
    <property type="entry name" value="Multidrug resistance protein D"/>
    <property type="match status" value="1"/>
</dbReference>
<name>A0A8H6W5X0_MYCCL</name>
<dbReference type="GO" id="GO:0005886">
    <property type="term" value="C:plasma membrane"/>
    <property type="evidence" value="ECO:0007669"/>
    <property type="project" value="TreeGrafter"/>
</dbReference>
<feature type="transmembrane region" description="Helical" evidence="5">
    <location>
        <begin position="186"/>
        <end position="204"/>
    </location>
</feature>
<feature type="domain" description="Major facilitator superfamily (MFS) profile" evidence="6">
    <location>
        <begin position="90"/>
        <end position="574"/>
    </location>
</feature>
<evidence type="ECO:0000256" key="3">
    <source>
        <dbReference type="ARBA" id="ARBA00022989"/>
    </source>
</evidence>
<keyword evidence="8" id="KW-1185">Reference proteome</keyword>
<feature type="transmembrane region" description="Helical" evidence="5">
    <location>
        <begin position="477"/>
        <end position="499"/>
    </location>
</feature>
<accession>A0A8H6W5X0</accession>
<evidence type="ECO:0000256" key="1">
    <source>
        <dbReference type="ARBA" id="ARBA00004141"/>
    </source>
</evidence>
<evidence type="ECO:0000256" key="5">
    <source>
        <dbReference type="SAM" id="Phobius"/>
    </source>
</evidence>
<feature type="transmembrane region" description="Helical" evidence="5">
    <location>
        <begin position="87"/>
        <end position="112"/>
    </location>
</feature>
<dbReference type="GO" id="GO:0022857">
    <property type="term" value="F:transmembrane transporter activity"/>
    <property type="evidence" value="ECO:0007669"/>
    <property type="project" value="InterPro"/>
</dbReference>
<evidence type="ECO:0000256" key="2">
    <source>
        <dbReference type="ARBA" id="ARBA00022692"/>
    </source>
</evidence>
<dbReference type="PANTHER" id="PTHR23501:SF102">
    <property type="entry name" value="DRUG TRANSPORTER, PUTATIVE (AFU_ORTHOLOGUE AFUA_3G08530)-RELATED"/>
    <property type="match status" value="1"/>
</dbReference>
<feature type="transmembrane region" description="Helical" evidence="5">
    <location>
        <begin position="550"/>
        <end position="569"/>
    </location>
</feature>
<feature type="transmembrane region" description="Helical" evidence="5">
    <location>
        <begin position="417"/>
        <end position="433"/>
    </location>
</feature>
<feature type="transmembrane region" description="Helical" evidence="5">
    <location>
        <begin position="445"/>
        <end position="470"/>
    </location>
</feature>
<dbReference type="PRINTS" id="PR01036">
    <property type="entry name" value="TCRTETB"/>
</dbReference>
<feature type="transmembrane region" description="Helical" evidence="5">
    <location>
        <begin position="352"/>
        <end position="373"/>
    </location>
</feature>
<dbReference type="PANTHER" id="PTHR23501">
    <property type="entry name" value="MAJOR FACILITATOR SUPERFAMILY"/>
    <property type="match status" value="1"/>
</dbReference>
<proteinExistence type="predicted"/>
<dbReference type="InterPro" id="IPR020846">
    <property type="entry name" value="MFS_dom"/>
</dbReference>
<feature type="transmembrane region" description="Helical" evidence="5">
    <location>
        <begin position="312"/>
        <end position="331"/>
    </location>
</feature>
<comment type="caution">
    <text evidence="7">The sequence shown here is derived from an EMBL/GenBank/DDBJ whole genome shotgun (WGS) entry which is preliminary data.</text>
</comment>
<feature type="transmembrane region" description="Helical" evidence="5">
    <location>
        <begin position="283"/>
        <end position="306"/>
    </location>
</feature>
<feature type="transmembrane region" description="Helical" evidence="5">
    <location>
        <begin position="211"/>
        <end position="234"/>
    </location>
</feature>
<dbReference type="Proteomes" id="UP000613580">
    <property type="component" value="Unassembled WGS sequence"/>
</dbReference>
<dbReference type="EMBL" id="JACAZE010000013">
    <property type="protein sequence ID" value="KAF7300459.1"/>
    <property type="molecule type" value="Genomic_DNA"/>
</dbReference>
<reference evidence="7" key="1">
    <citation type="submission" date="2020-05" db="EMBL/GenBank/DDBJ databases">
        <title>Mycena genomes resolve the evolution of fungal bioluminescence.</title>
        <authorList>
            <person name="Tsai I.J."/>
        </authorList>
    </citation>
    <scope>NUCLEOTIDE SEQUENCE</scope>
    <source>
        <strain evidence="7">110903Hualien_Pintung</strain>
    </source>
</reference>
<keyword evidence="2 5" id="KW-0812">Transmembrane</keyword>